<proteinExistence type="predicted"/>
<evidence type="ECO:0000313" key="1">
    <source>
        <dbReference type="EMBL" id="MBB3205158.1"/>
    </source>
</evidence>
<gene>
    <name evidence="1" type="ORF">FHS27_000925</name>
</gene>
<name>A0A7W5DV85_9BACT</name>
<dbReference type="Proteomes" id="UP000536179">
    <property type="component" value="Unassembled WGS sequence"/>
</dbReference>
<comment type="caution">
    <text evidence="1">The sequence shown here is derived from an EMBL/GenBank/DDBJ whole genome shotgun (WGS) entry which is preliminary data.</text>
</comment>
<dbReference type="RefSeq" id="WP_184302234.1">
    <property type="nucleotide sequence ID" value="NZ_JACHXU010000002.1"/>
</dbReference>
<dbReference type="Pfam" id="PF14100">
    <property type="entry name" value="DUF6807"/>
    <property type="match status" value="1"/>
</dbReference>
<dbReference type="AlphaFoldDB" id="A0A7W5DV85"/>
<organism evidence="1 2">
    <name type="scientific">Aporhodopirellula rubra</name>
    <dbReference type="NCBI Taxonomy" id="980271"/>
    <lineage>
        <taxon>Bacteria</taxon>
        <taxon>Pseudomonadati</taxon>
        <taxon>Planctomycetota</taxon>
        <taxon>Planctomycetia</taxon>
        <taxon>Pirellulales</taxon>
        <taxon>Pirellulaceae</taxon>
        <taxon>Aporhodopirellula</taxon>
    </lineage>
</organism>
<reference evidence="1 2" key="1">
    <citation type="submission" date="2020-08" db="EMBL/GenBank/DDBJ databases">
        <title>Genomic Encyclopedia of Type Strains, Phase III (KMG-III): the genomes of soil and plant-associated and newly described type strains.</title>
        <authorList>
            <person name="Whitman W."/>
        </authorList>
    </citation>
    <scope>NUCLEOTIDE SEQUENCE [LARGE SCALE GENOMIC DNA]</scope>
    <source>
        <strain evidence="1 2">CECT 8075</strain>
    </source>
</reference>
<keyword evidence="2" id="KW-1185">Reference proteome</keyword>
<sequence length="418" mass="45984">MRFSDNTAPHNQTIHDRTVLFKFLTLFLLLATIGDTVCAQSQTSAVGFPRETSDSNPSAATAVANAVAATGVTSHLGYRTEMSSNDPKSPVWQIYRGDQAITTYHANLKGTPGLYPLLSPRGLPLTRNFPMQTAVANNDNTEAARRFERSDHDHHRSVWFTHGIVNEYDFWLDDPGPETGRVVHRSGDVRVRQTASVINGEETSSSSCTIVTTNDWLTPDEKRLLSDRRQFRFGEHLGDTVIDITIELTAADDDVMMGDTKEGTLGVRVAGTMKVDAKLGGEIHNAEGLRDAAAWGKPSHWVDYSGPIVPSDWTLDTDETNAENAASWPRAGITMMYHPDNKLPTCNWHVRTYGLFAANPFGRRQFGDKSANAANYEGVKIKKGQTLTLNARMILHDGGFDATKSAAHFDAYSATKVK</sequence>
<evidence type="ECO:0000313" key="2">
    <source>
        <dbReference type="Proteomes" id="UP000536179"/>
    </source>
</evidence>
<accession>A0A7W5DV85</accession>
<protein>
    <submittedName>
        <fullName evidence="1">Uncharacterized protein</fullName>
    </submittedName>
</protein>
<dbReference type="EMBL" id="JACHXU010000002">
    <property type="protein sequence ID" value="MBB3205158.1"/>
    <property type="molecule type" value="Genomic_DNA"/>
</dbReference>
<dbReference type="InterPro" id="IPR029475">
    <property type="entry name" value="DUF6807"/>
</dbReference>